<sequence length="210" mass="24501">MRIMTKPKEDKNILHLIQQAGTLMLMNRNHIRNLGNITFDTIASHSFHVAIIAYCITRMEGRGHDEGLKAMNMGLMHDLAEARTGDNDFVSKNYTIMDEQRAEKDQFKDIKFGKDLLRETKEYNERKTKIAKCVKDADTVAQMYMEWTLSWQGNKLAEKWFKGDLKYRVPHLKTKSAKTLIKLIKTSDPQDWWWDEFVAKKGPNLKHLNG</sequence>
<evidence type="ECO:0000259" key="8">
    <source>
        <dbReference type="SMART" id="SM00471"/>
    </source>
</evidence>
<evidence type="ECO:0000256" key="1">
    <source>
        <dbReference type="ARBA" id="ARBA00001638"/>
    </source>
</evidence>
<dbReference type="Gene3D" id="1.10.3210.10">
    <property type="entry name" value="Hypothetical protein af1432"/>
    <property type="match status" value="1"/>
</dbReference>
<evidence type="ECO:0000256" key="7">
    <source>
        <dbReference type="ARBA" id="ARBA00022801"/>
    </source>
</evidence>
<dbReference type="InterPro" id="IPR039356">
    <property type="entry name" value="YfbR/HDDC2"/>
</dbReference>
<dbReference type="GO" id="GO:0046872">
    <property type="term" value="F:metal ion binding"/>
    <property type="evidence" value="ECO:0007669"/>
    <property type="project" value="UniProtKB-KW"/>
</dbReference>
<evidence type="ECO:0000256" key="5">
    <source>
        <dbReference type="ARBA" id="ARBA00012964"/>
    </source>
</evidence>
<dbReference type="GO" id="GO:0002953">
    <property type="term" value="F:5'-deoxynucleotidase activity"/>
    <property type="evidence" value="ECO:0007669"/>
    <property type="project" value="UniProtKB-EC"/>
</dbReference>
<evidence type="ECO:0000313" key="10">
    <source>
        <dbReference type="Proteomes" id="UP000228596"/>
    </source>
</evidence>
<comment type="caution">
    <text evidence="9">The sequence shown here is derived from an EMBL/GenBank/DDBJ whole genome shotgun (WGS) entry which is preliminary data.</text>
</comment>
<evidence type="ECO:0000256" key="6">
    <source>
        <dbReference type="ARBA" id="ARBA00022723"/>
    </source>
</evidence>
<evidence type="ECO:0000256" key="3">
    <source>
        <dbReference type="ARBA" id="ARBA00001941"/>
    </source>
</evidence>
<keyword evidence="7" id="KW-0378">Hydrolase</keyword>
<name>A0A2M6WX63_9BACT</name>
<accession>A0A2M6WX63</accession>
<dbReference type="SMART" id="SM00471">
    <property type="entry name" value="HDc"/>
    <property type="match status" value="1"/>
</dbReference>
<gene>
    <name evidence="9" type="ORF">COT77_02045</name>
</gene>
<organism evidence="9 10">
    <name type="scientific">Candidatus Berkelbacteria bacterium CG10_big_fil_rev_8_21_14_0_10_41_12</name>
    <dbReference type="NCBI Taxonomy" id="1974513"/>
    <lineage>
        <taxon>Bacteria</taxon>
        <taxon>Candidatus Berkelbacteria</taxon>
    </lineage>
</organism>
<comment type="subunit">
    <text evidence="4">Homodimer.</text>
</comment>
<dbReference type="Pfam" id="PF13023">
    <property type="entry name" value="HD_3"/>
    <property type="match status" value="1"/>
</dbReference>
<dbReference type="CDD" id="cd00077">
    <property type="entry name" value="HDc"/>
    <property type="match status" value="1"/>
</dbReference>
<evidence type="ECO:0000313" key="9">
    <source>
        <dbReference type="EMBL" id="PIT97326.1"/>
    </source>
</evidence>
<keyword evidence="6" id="KW-0479">Metal-binding</keyword>
<dbReference type="PANTHER" id="PTHR11845:SF13">
    <property type="entry name" value="5'-DEOXYNUCLEOTIDASE HDDC2"/>
    <property type="match status" value="1"/>
</dbReference>
<comment type="cofactor">
    <cofactor evidence="2">
        <name>Mn(2+)</name>
        <dbReference type="ChEBI" id="CHEBI:29035"/>
    </cofactor>
</comment>
<reference evidence="10" key="1">
    <citation type="submission" date="2017-09" db="EMBL/GenBank/DDBJ databases">
        <title>Depth-based differentiation of microbial function through sediment-hosted aquifers and enrichment of novel symbionts in the deep terrestrial subsurface.</title>
        <authorList>
            <person name="Probst A.J."/>
            <person name="Ladd B."/>
            <person name="Jarett J.K."/>
            <person name="Geller-Mcgrath D.E."/>
            <person name="Sieber C.M.K."/>
            <person name="Emerson J.B."/>
            <person name="Anantharaman K."/>
            <person name="Thomas B.C."/>
            <person name="Malmstrom R."/>
            <person name="Stieglmeier M."/>
            <person name="Klingl A."/>
            <person name="Woyke T."/>
            <person name="Ryan C.M."/>
            <person name="Banfield J.F."/>
        </authorList>
    </citation>
    <scope>NUCLEOTIDE SEQUENCE [LARGE SCALE GENOMIC DNA]</scope>
</reference>
<dbReference type="AlphaFoldDB" id="A0A2M6WX63"/>
<dbReference type="SUPFAM" id="SSF109604">
    <property type="entry name" value="HD-domain/PDEase-like"/>
    <property type="match status" value="1"/>
</dbReference>
<dbReference type="EMBL" id="PEZV01000019">
    <property type="protein sequence ID" value="PIT97326.1"/>
    <property type="molecule type" value="Genomic_DNA"/>
</dbReference>
<evidence type="ECO:0000256" key="2">
    <source>
        <dbReference type="ARBA" id="ARBA00001936"/>
    </source>
</evidence>
<dbReference type="EC" id="3.1.3.89" evidence="5"/>
<dbReference type="InterPro" id="IPR003607">
    <property type="entry name" value="HD/PDEase_dom"/>
</dbReference>
<dbReference type="PANTHER" id="PTHR11845">
    <property type="entry name" value="5'-DEOXYNUCLEOTIDASE HDDC2"/>
    <property type="match status" value="1"/>
</dbReference>
<feature type="domain" description="HD/PDEase" evidence="8">
    <location>
        <begin position="38"/>
        <end position="152"/>
    </location>
</feature>
<comment type="cofactor">
    <cofactor evidence="3">
        <name>Co(2+)</name>
        <dbReference type="ChEBI" id="CHEBI:48828"/>
    </cofactor>
</comment>
<proteinExistence type="predicted"/>
<evidence type="ECO:0000256" key="4">
    <source>
        <dbReference type="ARBA" id="ARBA00011738"/>
    </source>
</evidence>
<protein>
    <recommendedName>
        <fullName evidence="5">5'-deoxynucleotidase</fullName>
        <ecNumber evidence="5">3.1.3.89</ecNumber>
    </recommendedName>
</protein>
<comment type="catalytic activity">
    <reaction evidence="1">
        <text>a 2'-deoxyribonucleoside 5'-phosphate + H2O = a 2'-deoxyribonucleoside + phosphate</text>
        <dbReference type="Rhea" id="RHEA:36167"/>
        <dbReference type="ChEBI" id="CHEBI:15377"/>
        <dbReference type="ChEBI" id="CHEBI:18274"/>
        <dbReference type="ChEBI" id="CHEBI:43474"/>
        <dbReference type="ChEBI" id="CHEBI:65317"/>
        <dbReference type="EC" id="3.1.3.89"/>
    </reaction>
</comment>
<dbReference type="Proteomes" id="UP000228596">
    <property type="component" value="Unassembled WGS sequence"/>
</dbReference>
<dbReference type="InterPro" id="IPR006674">
    <property type="entry name" value="HD_domain"/>
</dbReference>
<dbReference type="GO" id="GO:0005737">
    <property type="term" value="C:cytoplasm"/>
    <property type="evidence" value="ECO:0007669"/>
    <property type="project" value="TreeGrafter"/>
</dbReference>